<sequence>MLAWKYTAMLLPAIRTPLIPVGTRGTVNASIRAITGASESGSMDAATLQAKQYMASSPIRQSRGISSSAGPQQIELTPEQLMHAAKMARLSGFTYRPVEDLTEWLGKEGLQLVARGQTHFTRWYVADGQAKALEEVSTSDRELSGGAARIGRPEELFGSASKSKRKRPSRHRVIMLRGVAWRAGEFNARLWQDMVKFLPASFEGNLTQPQNALVAHSGMSDMAQMLFHELRPFLAEAQAADTPVTLGGHSLGGAFALLMACMARVRMDFDPTAIRCYAFGAPPVLSLSEKTSAQNVMSLLNMPPGAVRSFVLDNDPVPRAMLSVDPTFAMLKQSAPMSWVLEARRAFLGSGVAFTPEKFLYENVGDVYLIKWTAESGQRVIPLAPAEMEDQLRLAVEELIKAPVKLIQALLDHSHGSYSQELYAAARQLERRLDDDGVPSVNEMPAEMSVA</sequence>
<comment type="subcellular location">
    <subcellularLocation>
        <location evidence="2">Cell membrane</location>
        <topology evidence="2">Multi-pass membrane protein</topology>
    </subcellularLocation>
</comment>
<dbReference type="Pfam" id="PF01764">
    <property type="entry name" value="Lipase_3"/>
    <property type="match status" value="1"/>
</dbReference>
<dbReference type="GO" id="GO:0016042">
    <property type="term" value="P:lipid catabolic process"/>
    <property type="evidence" value="ECO:0007669"/>
    <property type="project" value="UniProtKB-KW"/>
</dbReference>
<evidence type="ECO:0000259" key="15">
    <source>
        <dbReference type="Pfam" id="PF01764"/>
    </source>
</evidence>
<evidence type="ECO:0000256" key="7">
    <source>
        <dbReference type="ARBA" id="ARBA00022801"/>
    </source>
</evidence>
<dbReference type="Gene3D" id="3.40.50.1820">
    <property type="entry name" value="alpha/beta hydrolase"/>
    <property type="match status" value="1"/>
</dbReference>
<evidence type="ECO:0000313" key="16">
    <source>
        <dbReference type="EMBL" id="CAK0734947.1"/>
    </source>
</evidence>
<dbReference type="EC" id="3.1.1.116" evidence="14"/>
<dbReference type="SUPFAM" id="SSF53474">
    <property type="entry name" value="alpha/beta-Hydrolases"/>
    <property type="match status" value="1"/>
</dbReference>
<organism evidence="16 17">
    <name type="scientific">Coccomyxa viridis</name>
    <dbReference type="NCBI Taxonomy" id="1274662"/>
    <lineage>
        <taxon>Eukaryota</taxon>
        <taxon>Viridiplantae</taxon>
        <taxon>Chlorophyta</taxon>
        <taxon>core chlorophytes</taxon>
        <taxon>Trebouxiophyceae</taxon>
        <taxon>Trebouxiophyceae incertae sedis</taxon>
        <taxon>Coccomyxaceae</taxon>
        <taxon>Coccomyxa</taxon>
    </lineage>
</organism>
<keyword evidence="7" id="KW-0378">Hydrolase</keyword>
<evidence type="ECO:0000256" key="13">
    <source>
        <dbReference type="ARBA" id="ARBA00024531"/>
    </source>
</evidence>
<evidence type="ECO:0000256" key="1">
    <source>
        <dbReference type="ARBA" id="ARBA00001913"/>
    </source>
</evidence>
<evidence type="ECO:0000256" key="2">
    <source>
        <dbReference type="ARBA" id="ARBA00004651"/>
    </source>
</evidence>
<comment type="cofactor">
    <cofactor evidence="1">
        <name>Ca(2+)</name>
        <dbReference type="ChEBI" id="CHEBI:29108"/>
    </cofactor>
</comment>
<dbReference type="GO" id="GO:0005886">
    <property type="term" value="C:plasma membrane"/>
    <property type="evidence" value="ECO:0007669"/>
    <property type="project" value="UniProtKB-SubCell"/>
</dbReference>
<evidence type="ECO:0000256" key="14">
    <source>
        <dbReference type="ARBA" id="ARBA00026104"/>
    </source>
</evidence>
<dbReference type="Proteomes" id="UP001314263">
    <property type="component" value="Unassembled WGS sequence"/>
</dbReference>
<dbReference type="GO" id="GO:0046872">
    <property type="term" value="F:metal ion binding"/>
    <property type="evidence" value="ECO:0007669"/>
    <property type="project" value="UniProtKB-KW"/>
</dbReference>
<keyword evidence="8" id="KW-0106">Calcium</keyword>
<dbReference type="InterPro" id="IPR052214">
    <property type="entry name" value="DAG_Lipase-Related"/>
</dbReference>
<comment type="caution">
    <text evidence="16">The sequence shown here is derived from an EMBL/GenBank/DDBJ whole genome shotgun (WGS) entry which is preliminary data.</text>
</comment>
<dbReference type="InterPro" id="IPR002921">
    <property type="entry name" value="Fungal_lipase-type"/>
</dbReference>
<dbReference type="CDD" id="cd00519">
    <property type="entry name" value="Lipase_3"/>
    <property type="match status" value="1"/>
</dbReference>
<evidence type="ECO:0000256" key="12">
    <source>
        <dbReference type="ARBA" id="ARBA00023136"/>
    </source>
</evidence>
<evidence type="ECO:0000256" key="5">
    <source>
        <dbReference type="ARBA" id="ARBA00022692"/>
    </source>
</evidence>
<keyword evidence="3" id="KW-1003">Cell membrane</keyword>
<dbReference type="GO" id="GO:0016298">
    <property type="term" value="F:lipase activity"/>
    <property type="evidence" value="ECO:0007669"/>
    <property type="project" value="TreeGrafter"/>
</dbReference>
<keyword evidence="5" id="KW-0812">Transmembrane</keyword>
<dbReference type="PANTHER" id="PTHR45792:SF8">
    <property type="entry name" value="DIACYLGLYCEROL LIPASE-ALPHA"/>
    <property type="match status" value="1"/>
</dbReference>
<keyword evidence="6" id="KW-0479">Metal-binding</keyword>
<dbReference type="PANTHER" id="PTHR45792">
    <property type="entry name" value="DIACYLGLYCEROL LIPASE HOMOLOG-RELATED"/>
    <property type="match status" value="1"/>
</dbReference>
<keyword evidence="9" id="KW-0442">Lipid degradation</keyword>
<keyword evidence="17" id="KW-1185">Reference proteome</keyword>
<accession>A0AAV1HRB9</accession>
<name>A0AAV1HRB9_9CHLO</name>
<keyword evidence="11" id="KW-0443">Lipid metabolism</keyword>
<evidence type="ECO:0000256" key="9">
    <source>
        <dbReference type="ARBA" id="ARBA00022963"/>
    </source>
</evidence>
<evidence type="ECO:0000256" key="10">
    <source>
        <dbReference type="ARBA" id="ARBA00022989"/>
    </source>
</evidence>
<dbReference type="AlphaFoldDB" id="A0AAV1HRB9"/>
<evidence type="ECO:0000256" key="6">
    <source>
        <dbReference type="ARBA" id="ARBA00022723"/>
    </source>
</evidence>
<evidence type="ECO:0000256" key="11">
    <source>
        <dbReference type="ARBA" id="ARBA00023098"/>
    </source>
</evidence>
<evidence type="ECO:0000256" key="3">
    <source>
        <dbReference type="ARBA" id="ARBA00022475"/>
    </source>
</evidence>
<keyword evidence="10" id="KW-1133">Transmembrane helix</keyword>
<protein>
    <recommendedName>
        <fullName evidence="14">sn-1-specific diacylglycerol lipase</fullName>
        <ecNumber evidence="14">3.1.1.116</ecNumber>
    </recommendedName>
</protein>
<dbReference type="EMBL" id="CAUYUE010000001">
    <property type="protein sequence ID" value="CAK0734947.1"/>
    <property type="molecule type" value="Genomic_DNA"/>
</dbReference>
<keyword evidence="4" id="KW-0597">Phosphoprotein</keyword>
<evidence type="ECO:0000256" key="8">
    <source>
        <dbReference type="ARBA" id="ARBA00022837"/>
    </source>
</evidence>
<gene>
    <name evidence="16" type="ORF">CVIRNUC_000506</name>
</gene>
<evidence type="ECO:0000256" key="4">
    <source>
        <dbReference type="ARBA" id="ARBA00022553"/>
    </source>
</evidence>
<dbReference type="InterPro" id="IPR029058">
    <property type="entry name" value="AB_hydrolase_fold"/>
</dbReference>
<proteinExistence type="predicted"/>
<reference evidence="16 17" key="1">
    <citation type="submission" date="2023-10" db="EMBL/GenBank/DDBJ databases">
        <authorList>
            <person name="Maclean D."/>
            <person name="Macfadyen A."/>
        </authorList>
    </citation>
    <scope>NUCLEOTIDE SEQUENCE [LARGE SCALE GENOMIC DNA]</scope>
</reference>
<keyword evidence="12" id="KW-0472">Membrane</keyword>
<evidence type="ECO:0000313" key="17">
    <source>
        <dbReference type="Proteomes" id="UP001314263"/>
    </source>
</evidence>
<comment type="catalytic activity">
    <reaction evidence="13">
        <text>a 1,2-diacyl-sn-glycerol + H2O = a 2-acylglycerol + a fatty acid + H(+)</text>
        <dbReference type="Rhea" id="RHEA:33275"/>
        <dbReference type="ChEBI" id="CHEBI:15377"/>
        <dbReference type="ChEBI" id="CHEBI:15378"/>
        <dbReference type="ChEBI" id="CHEBI:17389"/>
        <dbReference type="ChEBI" id="CHEBI:17815"/>
        <dbReference type="ChEBI" id="CHEBI:28868"/>
        <dbReference type="EC" id="3.1.1.116"/>
    </reaction>
    <physiologicalReaction direction="left-to-right" evidence="13">
        <dbReference type="Rhea" id="RHEA:33276"/>
    </physiologicalReaction>
</comment>
<feature type="domain" description="Fungal lipase-type" evidence="15">
    <location>
        <begin position="191"/>
        <end position="322"/>
    </location>
</feature>